<feature type="compositionally biased region" description="Gly residues" evidence="1">
    <location>
        <begin position="313"/>
        <end position="324"/>
    </location>
</feature>
<dbReference type="AlphaFoldDB" id="A0AAD6J0D5"/>
<evidence type="ECO:0000313" key="3">
    <source>
        <dbReference type="EMBL" id="KAJ6259831.1"/>
    </source>
</evidence>
<sequence>MRRSILSVAAFAALRFSFALANEYDLHFYPLEARDVGDFPMLGREMKKNGAPMSGLDITADLERRGMSLNPRQSCPTGAAKPAARPEAGNAVEMDAFRHQLSAAQRKATIATLANCAAEPDTVSCLVANAAVTVNGTCRPGYRCVINSAGVRGCRAGTSGGGGSSIAAEPTSGGGGIESNSPSPTPAPTPSPPRVEYTWYTTTIVWYYYWYYYVWISTIDYTSTRSTLTTTTTTVSAYVTAPSAATSSFSALSVEIASSTPVQDETTFDGPTPTPSSDEPEESSSASSSRTSSRTTTSPSLIPTIGSSAGNDNVGGGGNIGGGADAPSASWASQYRARDALVFAPVVLLLTLVYLL</sequence>
<proteinExistence type="predicted"/>
<reference evidence="3" key="1">
    <citation type="submission" date="2023-01" db="EMBL/GenBank/DDBJ databases">
        <title>The chitinases involved in constricting ring structure development in the nematode-trapping fungus Drechslerella dactyloides.</title>
        <authorList>
            <person name="Wang R."/>
            <person name="Zhang L."/>
            <person name="Tang P."/>
            <person name="Li S."/>
            <person name="Liang L."/>
        </authorList>
    </citation>
    <scope>NUCLEOTIDE SEQUENCE</scope>
    <source>
        <strain evidence="3">YMF1.00031</strain>
    </source>
</reference>
<feature type="region of interest" description="Disordered" evidence="1">
    <location>
        <begin position="158"/>
        <end position="194"/>
    </location>
</feature>
<feature type="compositionally biased region" description="Low complexity" evidence="1">
    <location>
        <begin position="269"/>
        <end position="312"/>
    </location>
</feature>
<evidence type="ECO:0000256" key="2">
    <source>
        <dbReference type="SAM" id="SignalP"/>
    </source>
</evidence>
<accession>A0AAD6J0D5</accession>
<feature type="signal peptide" evidence="2">
    <location>
        <begin position="1"/>
        <end position="21"/>
    </location>
</feature>
<dbReference type="EMBL" id="JAQGDS010000006">
    <property type="protein sequence ID" value="KAJ6259831.1"/>
    <property type="molecule type" value="Genomic_DNA"/>
</dbReference>
<keyword evidence="2" id="KW-0732">Signal</keyword>
<feature type="chain" id="PRO_5041908296" evidence="2">
    <location>
        <begin position="22"/>
        <end position="356"/>
    </location>
</feature>
<gene>
    <name evidence="3" type="ORF">Dda_5473</name>
</gene>
<feature type="compositionally biased region" description="Pro residues" evidence="1">
    <location>
        <begin position="183"/>
        <end position="193"/>
    </location>
</feature>
<keyword evidence="4" id="KW-1185">Reference proteome</keyword>
<comment type="caution">
    <text evidence="3">The sequence shown here is derived from an EMBL/GenBank/DDBJ whole genome shotgun (WGS) entry which is preliminary data.</text>
</comment>
<dbReference type="Proteomes" id="UP001221413">
    <property type="component" value="Unassembled WGS sequence"/>
</dbReference>
<name>A0AAD6J0D5_DREDA</name>
<evidence type="ECO:0000256" key="1">
    <source>
        <dbReference type="SAM" id="MobiDB-lite"/>
    </source>
</evidence>
<feature type="region of interest" description="Disordered" evidence="1">
    <location>
        <begin position="260"/>
        <end position="328"/>
    </location>
</feature>
<protein>
    <submittedName>
        <fullName evidence="3">Uncharacterized protein</fullName>
    </submittedName>
</protein>
<organism evidence="3 4">
    <name type="scientific">Drechslerella dactyloides</name>
    <name type="common">Nematode-trapping fungus</name>
    <name type="synonym">Arthrobotrys dactyloides</name>
    <dbReference type="NCBI Taxonomy" id="74499"/>
    <lineage>
        <taxon>Eukaryota</taxon>
        <taxon>Fungi</taxon>
        <taxon>Dikarya</taxon>
        <taxon>Ascomycota</taxon>
        <taxon>Pezizomycotina</taxon>
        <taxon>Orbiliomycetes</taxon>
        <taxon>Orbiliales</taxon>
        <taxon>Orbiliaceae</taxon>
        <taxon>Drechslerella</taxon>
    </lineage>
</organism>
<evidence type="ECO:0000313" key="4">
    <source>
        <dbReference type="Proteomes" id="UP001221413"/>
    </source>
</evidence>